<keyword evidence="2" id="KW-1185">Reference proteome</keyword>
<dbReference type="RefSeq" id="WP_248590540.1">
    <property type="nucleotide sequence ID" value="NZ_BAABEB010000005.1"/>
</dbReference>
<protein>
    <submittedName>
        <fullName evidence="1">SRPBCC family protein</fullName>
    </submittedName>
</protein>
<dbReference type="InterPro" id="IPR019587">
    <property type="entry name" value="Polyketide_cyclase/dehydratase"/>
</dbReference>
<dbReference type="Pfam" id="PF10604">
    <property type="entry name" value="Polyketide_cyc2"/>
    <property type="match status" value="1"/>
</dbReference>
<organism evidence="1 2">
    <name type="scientific">Thermobifida alba</name>
    <name type="common">Thermomonospora alba</name>
    <dbReference type="NCBI Taxonomy" id="53522"/>
    <lineage>
        <taxon>Bacteria</taxon>
        <taxon>Bacillati</taxon>
        <taxon>Actinomycetota</taxon>
        <taxon>Actinomycetes</taxon>
        <taxon>Streptosporangiales</taxon>
        <taxon>Nocardiopsidaceae</taxon>
        <taxon>Thermobifida</taxon>
    </lineage>
</organism>
<reference evidence="1 2" key="1">
    <citation type="submission" date="2020-04" db="EMBL/GenBank/DDBJ databases">
        <title>Thermobifida alba genome sequencing and assembly.</title>
        <authorList>
            <person name="Luzics S."/>
            <person name="Horvath B."/>
            <person name="Nagy I."/>
            <person name="Toth A."/>
            <person name="Nagy I."/>
            <person name="Kukolya J."/>
        </authorList>
    </citation>
    <scope>NUCLEOTIDE SEQUENCE [LARGE SCALE GENOMIC DNA]</scope>
    <source>
        <strain evidence="1 2">DSM 43795</strain>
    </source>
</reference>
<evidence type="ECO:0000313" key="2">
    <source>
        <dbReference type="Proteomes" id="UP000832041"/>
    </source>
</evidence>
<accession>A0ABY4L6G0</accession>
<dbReference type="CDD" id="cd07812">
    <property type="entry name" value="SRPBCC"/>
    <property type="match status" value="1"/>
</dbReference>
<dbReference type="SUPFAM" id="SSF55961">
    <property type="entry name" value="Bet v1-like"/>
    <property type="match status" value="1"/>
</dbReference>
<dbReference type="EMBL" id="CP051627">
    <property type="protein sequence ID" value="UPT22058.1"/>
    <property type="molecule type" value="Genomic_DNA"/>
</dbReference>
<dbReference type="InterPro" id="IPR023393">
    <property type="entry name" value="START-like_dom_sf"/>
</dbReference>
<proteinExistence type="predicted"/>
<gene>
    <name evidence="1" type="ORF">FOF52_14705</name>
</gene>
<sequence length="182" mass="20287">MDISIIDTSPLFDLSARILVAAPPDQVYAVVSDLPRSGEWSPECRGGEWVSGEPGAVGAVFRGENCRPEDVVGWAPLVRGVWHTEARVVAAEPGRTFRWMMLSHAGADQESIWGFDIEPDEKGSVLVHHFRMGRATVGIHKIVADMDEADRKRFIEDWTAKLERDLDETLHRIKGAIEGQRD</sequence>
<evidence type="ECO:0000313" key="1">
    <source>
        <dbReference type="EMBL" id="UPT22058.1"/>
    </source>
</evidence>
<name>A0ABY4L6G0_THEAE</name>
<dbReference type="Gene3D" id="3.30.530.20">
    <property type="match status" value="1"/>
</dbReference>
<dbReference type="Proteomes" id="UP000832041">
    <property type="component" value="Chromosome"/>
</dbReference>